<evidence type="ECO:0000256" key="1">
    <source>
        <dbReference type="SAM" id="MobiDB-lite"/>
    </source>
</evidence>
<dbReference type="AlphaFoldDB" id="A0A0H5Q8E3"/>
<reference evidence="2" key="2">
    <citation type="submission" date="2015-07" db="EMBL/GenBank/DDBJ databases">
        <title>Plasmids, circular viruses and viroids from rat gut.</title>
        <authorList>
            <person name="Jorgensen T.J."/>
            <person name="Hansen M.A."/>
            <person name="Xu Z."/>
            <person name="Tabak M.A."/>
            <person name="Sorensen S.J."/>
            <person name="Hansen L.H."/>
        </authorList>
    </citation>
    <scope>NUCLEOTIDE SEQUENCE</scope>
    <source>
        <strain evidence="2">RGFK1684</strain>
    </source>
</reference>
<dbReference type="EMBL" id="LN854187">
    <property type="protein sequence ID" value="CRY97675.1"/>
    <property type="molecule type" value="Genomic_DNA"/>
</dbReference>
<feature type="region of interest" description="Disordered" evidence="1">
    <location>
        <begin position="217"/>
        <end position="249"/>
    </location>
</feature>
<name>A0A0H5Q8E3_9ZZZZ</name>
<sequence>MWDRDTLGGMTLYRAQVHLVADSGISADIAMNTFHFDIDSATILPLSISDEDVITGQRDLGLDENGINGDLSDLYSTCSEYFASQINPGASHIKWFDLSQPSPRYPVLDLPMDSFTATGTTSIPSEVAVTCSFSGAEEAGVNMARRRNRTFLGPLSVSCIEQSNGRIKSTARSTIAGAFENFAFNSFDQSFWEWVGVSPTDQVAWRIIQGWVDDAPDTQRRRGVSPLSRSSWQQPAGVGIPFPFPDLGN</sequence>
<proteinExistence type="predicted"/>
<organism evidence="2">
    <name type="scientific">uncultured prokaryote</name>
    <dbReference type="NCBI Taxonomy" id="198431"/>
    <lineage>
        <taxon>unclassified sequences</taxon>
        <taxon>environmental samples</taxon>
    </lineage>
</organism>
<reference evidence="2" key="1">
    <citation type="submission" date="2015-06" db="EMBL/GenBank/DDBJ databases">
        <authorList>
            <person name="Joergensen T."/>
        </authorList>
    </citation>
    <scope>NUCLEOTIDE SEQUENCE</scope>
    <source>
        <strain evidence="2">RGFK1684</strain>
    </source>
</reference>
<evidence type="ECO:0000313" key="2">
    <source>
        <dbReference type="EMBL" id="CRY97675.1"/>
    </source>
</evidence>
<protein>
    <submittedName>
        <fullName evidence="2">Uncharacterized protein</fullName>
    </submittedName>
</protein>
<accession>A0A0H5Q8E3</accession>